<dbReference type="InterPro" id="IPR036388">
    <property type="entry name" value="WH-like_DNA-bd_sf"/>
</dbReference>
<dbReference type="InterPro" id="IPR036390">
    <property type="entry name" value="WH_DNA-bd_sf"/>
</dbReference>
<sequence>MGSLQDELQQRRPFRSLEEEAALNLMRTVSLLDERGTELMRQYGLTLSQYNVLRILRGAGEAGLGRNQIGDRMITRAPDITRLLDRMEAAGLVHRVRSTADRRCVPTLLTDKGRALVDALDGPSAALQHANFGHLSQGQLITLIETLTQIRGHLPAGRTE</sequence>
<protein>
    <submittedName>
        <fullName evidence="2">DNA-binding transcriptional regulator, MarR family</fullName>
    </submittedName>
</protein>
<accession>A0A1W1UNV4</accession>
<dbReference type="AlphaFoldDB" id="A0A1W1UNV4"/>
<dbReference type="GO" id="GO:0006950">
    <property type="term" value="P:response to stress"/>
    <property type="evidence" value="ECO:0007669"/>
    <property type="project" value="TreeGrafter"/>
</dbReference>
<evidence type="ECO:0000313" key="2">
    <source>
        <dbReference type="EMBL" id="SMB82669.1"/>
    </source>
</evidence>
<dbReference type="InterPro" id="IPR000835">
    <property type="entry name" value="HTH_MarR-typ"/>
</dbReference>
<proteinExistence type="predicted"/>
<dbReference type="PRINTS" id="PR00598">
    <property type="entry name" value="HTHMARR"/>
</dbReference>
<feature type="domain" description="HTH marR-type" evidence="1">
    <location>
        <begin position="18"/>
        <end position="152"/>
    </location>
</feature>
<dbReference type="Gene3D" id="1.10.10.10">
    <property type="entry name" value="Winged helix-like DNA-binding domain superfamily/Winged helix DNA-binding domain"/>
    <property type="match status" value="1"/>
</dbReference>
<dbReference type="STRING" id="695939.SAMN00790413_04102"/>
<keyword evidence="3" id="KW-1185">Reference proteome</keyword>
<dbReference type="Pfam" id="PF01047">
    <property type="entry name" value="MarR"/>
    <property type="match status" value="1"/>
</dbReference>
<dbReference type="GO" id="GO:0003700">
    <property type="term" value="F:DNA-binding transcription factor activity"/>
    <property type="evidence" value="ECO:0007669"/>
    <property type="project" value="InterPro"/>
</dbReference>
<dbReference type="Proteomes" id="UP000192582">
    <property type="component" value="Unassembled WGS sequence"/>
</dbReference>
<keyword evidence="2" id="KW-0238">DNA-binding</keyword>
<evidence type="ECO:0000259" key="1">
    <source>
        <dbReference type="PROSITE" id="PS50995"/>
    </source>
</evidence>
<dbReference type="PANTHER" id="PTHR33164:SF101">
    <property type="entry name" value="TRANSCRIPTIONAL REPRESSOR MPRA"/>
    <property type="match status" value="1"/>
</dbReference>
<gene>
    <name evidence="2" type="ORF">SAMN00790413_04102</name>
</gene>
<dbReference type="PANTHER" id="PTHR33164">
    <property type="entry name" value="TRANSCRIPTIONAL REGULATOR, MARR FAMILY"/>
    <property type="match status" value="1"/>
</dbReference>
<dbReference type="GO" id="GO:0003677">
    <property type="term" value="F:DNA binding"/>
    <property type="evidence" value="ECO:0007669"/>
    <property type="project" value="UniProtKB-KW"/>
</dbReference>
<dbReference type="RefSeq" id="WP_245808172.1">
    <property type="nucleotide sequence ID" value="NZ_FWWU01000006.1"/>
</dbReference>
<name>A0A1W1UNV4_9DEIO</name>
<reference evidence="2 3" key="1">
    <citation type="submission" date="2017-04" db="EMBL/GenBank/DDBJ databases">
        <authorList>
            <person name="Afonso C.L."/>
            <person name="Miller P.J."/>
            <person name="Scott M.A."/>
            <person name="Spackman E."/>
            <person name="Goraichik I."/>
            <person name="Dimitrov K.M."/>
            <person name="Suarez D.L."/>
            <person name="Swayne D.E."/>
        </authorList>
    </citation>
    <scope>NUCLEOTIDE SEQUENCE [LARGE SCALE GENOMIC DNA]</scope>
    <source>
        <strain evidence="2 3">KR-140</strain>
    </source>
</reference>
<organism evidence="2 3">
    <name type="scientific">Deinococcus hopiensis KR-140</name>
    <dbReference type="NCBI Taxonomy" id="695939"/>
    <lineage>
        <taxon>Bacteria</taxon>
        <taxon>Thermotogati</taxon>
        <taxon>Deinococcota</taxon>
        <taxon>Deinococci</taxon>
        <taxon>Deinococcales</taxon>
        <taxon>Deinococcaceae</taxon>
        <taxon>Deinococcus</taxon>
    </lineage>
</organism>
<dbReference type="SMART" id="SM00347">
    <property type="entry name" value="HTH_MARR"/>
    <property type="match status" value="1"/>
</dbReference>
<dbReference type="SUPFAM" id="SSF46785">
    <property type="entry name" value="Winged helix' DNA-binding domain"/>
    <property type="match status" value="1"/>
</dbReference>
<dbReference type="EMBL" id="FWWU01000006">
    <property type="protein sequence ID" value="SMB82669.1"/>
    <property type="molecule type" value="Genomic_DNA"/>
</dbReference>
<evidence type="ECO:0000313" key="3">
    <source>
        <dbReference type="Proteomes" id="UP000192582"/>
    </source>
</evidence>
<dbReference type="PROSITE" id="PS50995">
    <property type="entry name" value="HTH_MARR_2"/>
    <property type="match status" value="1"/>
</dbReference>
<dbReference type="InterPro" id="IPR039422">
    <property type="entry name" value="MarR/SlyA-like"/>
</dbReference>